<proteinExistence type="predicted"/>
<evidence type="ECO:0000313" key="1">
    <source>
        <dbReference type="EMBL" id="NDL41006.1"/>
    </source>
</evidence>
<gene>
    <name evidence="1" type="primary">exc2</name>
    <name evidence="1" type="ORF">GPY51_20165</name>
</gene>
<name>A0A6L9JTU2_PHOLM</name>
<sequence length="152" mass="18018">MFTSRLTMLHLLCESKRALYFFPIFLFLSSCSINLPPYEREARHYVYRSNDDFDPNFETHVNNSIKLMTPFFEQFYREGVKDRMNNISSHEFEKKINYFKSDNLIQEIGMSEIFISPKIHTKEINNSQISNKKKKALINGIINSYEAGYYGK</sequence>
<accession>A0A6L9JTU2</accession>
<dbReference type="EMBL" id="WSFA01000065">
    <property type="protein sequence ID" value="NDL41006.1"/>
    <property type="molecule type" value="Genomic_DNA"/>
</dbReference>
<organism evidence="1 2">
    <name type="scientific">Photorhabdus laumondii subsp. laumondii</name>
    <name type="common">Photorhabdus luminescens subsp. laumondii</name>
    <dbReference type="NCBI Taxonomy" id="141679"/>
    <lineage>
        <taxon>Bacteria</taxon>
        <taxon>Pseudomonadati</taxon>
        <taxon>Pseudomonadota</taxon>
        <taxon>Gammaproteobacteria</taxon>
        <taxon>Enterobacterales</taxon>
        <taxon>Morganellaceae</taxon>
        <taxon>Photorhabdus</taxon>
    </lineage>
</organism>
<evidence type="ECO:0000313" key="2">
    <source>
        <dbReference type="Proteomes" id="UP000479300"/>
    </source>
</evidence>
<dbReference type="GeneID" id="48848558"/>
<dbReference type="AlphaFoldDB" id="A0A6L9JTU2"/>
<dbReference type="Proteomes" id="UP000479300">
    <property type="component" value="Unassembled WGS sequence"/>
</dbReference>
<dbReference type="OMA" id="VEQHTRH"/>
<reference evidence="1 2" key="1">
    <citation type="submission" date="2019-12" db="EMBL/GenBank/DDBJ databases">
        <title>Engineering Photorhabdus to improve their lethality against agricultural pests.</title>
        <authorList>
            <person name="Machado R.A.R."/>
        </authorList>
    </citation>
    <scope>NUCLEOTIDE SEQUENCE [LARGE SCALE GENOMIC DNA]</scope>
    <source>
        <strain evidence="1 2">EN01</strain>
    </source>
</reference>
<dbReference type="PROSITE" id="PS51257">
    <property type="entry name" value="PROKAR_LIPOPROTEIN"/>
    <property type="match status" value="1"/>
</dbReference>
<protein>
    <submittedName>
        <fullName evidence="1">Exc2 family lipoprotein</fullName>
    </submittedName>
</protein>
<keyword evidence="1" id="KW-0449">Lipoprotein</keyword>
<dbReference type="RefSeq" id="WP_011146530.1">
    <property type="nucleotide sequence ID" value="NZ_CAWMTZ010000107.1"/>
</dbReference>
<dbReference type="NCBIfam" id="NF033828">
    <property type="entry name" value="entry_exc2_fam"/>
    <property type="match status" value="1"/>
</dbReference>
<comment type="caution">
    <text evidence="1">The sequence shown here is derived from an EMBL/GenBank/DDBJ whole genome shotgun (WGS) entry which is preliminary data.</text>
</comment>